<feature type="domain" description="Thioesterase" evidence="1">
    <location>
        <begin position="97"/>
        <end position="150"/>
    </location>
</feature>
<dbReference type="AlphaFoldDB" id="A0AAD5VCL8"/>
<comment type="caution">
    <text evidence="2">The sequence shown here is derived from an EMBL/GenBank/DDBJ whole genome shotgun (WGS) entry which is preliminary data.</text>
</comment>
<evidence type="ECO:0000259" key="1">
    <source>
        <dbReference type="Pfam" id="PF03061"/>
    </source>
</evidence>
<evidence type="ECO:0000313" key="3">
    <source>
        <dbReference type="Proteomes" id="UP001212997"/>
    </source>
</evidence>
<evidence type="ECO:0000313" key="2">
    <source>
        <dbReference type="EMBL" id="KAJ3492043.1"/>
    </source>
</evidence>
<dbReference type="InterPro" id="IPR029069">
    <property type="entry name" value="HotDog_dom_sf"/>
</dbReference>
<dbReference type="CDD" id="cd03443">
    <property type="entry name" value="PaaI_thioesterase"/>
    <property type="match status" value="1"/>
</dbReference>
<keyword evidence="3" id="KW-1185">Reference proteome</keyword>
<protein>
    <recommendedName>
        <fullName evidence="1">Thioesterase domain-containing protein</fullName>
    </recommendedName>
</protein>
<reference evidence="2" key="1">
    <citation type="submission" date="2022-07" db="EMBL/GenBank/DDBJ databases">
        <title>Genome Sequence of Physisporinus lineatus.</title>
        <authorList>
            <person name="Buettner E."/>
        </authorList>
    </citation>
    <scope>NUCLEOTIDE SEQUENCE</scope>
    <source>
        <strain evidence="2">VT162</strain>
    </source>
</reference>
<accession>A0AAD5VCL8</accession>
<proteinExistence type="predicted"/>
<dbReference type="SUPFAM" id="SSF54637">
    <property type="entry name" value="Thioesterase/thiol ester dehydrase-isomerase"/>
    <property type="match status" value="1"/>
</dbReference>
<dbReference type="EMBL" id="JANAWD010000004">
    <property type="protein sequence ID" value="KAJ3492043.1"/>
    <property type="molecule type" value="Genomic_DNA"/>
</dbReference>
<dbReference type="Pfam" id="PF03061">
    <property type="entry name" value="4HBT"/>
    <property type="match status" value="1"/>
</dbReference>
<gene>
    <name evidence="2" type="ORF">NLI96_g316</name>
</gene>
<dbReference type="Proteomes" id="UP001212997">
    <property type="component" value="Unassembled WGS sequence"/>
</dbReference>
<dbReference type="Gene3D" id="3.10.129.10">
    <property type="entry name" value="Hotdog Thioesterase"/>
    <property type="match status" value="1"/>
</dbReference>
<name>A0AAD5VCL8_9APHY</name>
<organism evidence="2 3">
    <name type="scientific">Meripilus lineatus</name>
    <dbReference type="NCBI Taxonomy" id="2056292"/>
    <lineage>
        <taxon>Eukaryota</taxon>
        <taxon>Fungi</taxon>
        <taxon>Dikarya</taxon>
        <taxon>Basidiomycota</taxon>
        <taxon>Agaricomycotina</taxon>
        <taxon>Agaricomycetes</taxon>
        <taxon>Polyporales</taxon>
        <taxon>Meripilaceae</taxon>
        <taxon>Meripilus</taxon>
    </lineage>
</organism>
<dbReference type="InterPro" id="IPR006683">
    <property type="entry name" value="Thioestr_dom"/>
</dbReference>
<sequence length="248" mass="26878">MSAYTSRLASSDDWVDAASLPKYRDVSQIAGNASDNIKQITYNVLGSYGAGDPSCFAHHVGQAIQLTEINIYKRGDKLQAEAIAEVVVSENMLNGAGLIHGGCLCFIIDNCATIPLVALGLAYNKSSVVGVSQALNINFHSPAASGITLRVLRQNSDEAGDLRLFSCRISRYAREPVTITLSVPVPMDFMHTYRSDLVLGCVYKLVSILLTSSDLNLSSFSERFSYPGVDHGHRKPLVRESESVGRFS</sequence>